<dbReference type="CDD" id="cd04590">
    <property type="entry name" value="CBS_pair_CorC_HlyC_assoc"/>
    <property type="match status" value="1"/>
</dbReference>
<dbReference type="Gene3D" id="3.10.580.10">
    <property type="entry name" value="CBS-domain"/>
    <property type="match status" value="1"/>
</dbReference>
<dbReference type="InterPro" id="IPR002550">
    <property type="entry name" value="CNNM"/>
</dbReference>
<dbReference type="AlphaFoldDB" id="A0A0F9H0V4"/>
<evidence type="ECO:0000256" key="1">
    <source>
        <dbReference type="ARBA" id="ARBA00004141"/>
    </source>
</evidence>
<dbReference type="Pfam" id="PF01595">
    <property type="entry name" value="CNNM"/>
    <property type="match status" value="1"/>
</dbReference>
<dbReference type="Pfam" id="PF00571">
    <property type="entry name" value="CBS"/>
    <property type="match status" value="2"/>
</dbReference>
<comment type="subcellular location">
    <subcellularLocation>
        <location evidence="1">Membrane</location>
        <topology evidence="1">Multi-pass membrane protein</topology>
    </subcellularLocation>
</comment>
<feature type="transmembrane region" description="Helical" evidence="7">
    <location>
        <begin position="16"/>
        <end position="34"/>
    </location>
</feature>
<gene>
    <name evidence="10" type="ORF">LCGC14_2119880</name>
</gene>
<reference evidence="10" key="1">
    <citation type="journal article" date="2015" name="Nature">
        <title>Complex archaea that bridge the gap between prokaryotes and eukaryotes.</title>
        <authorList>
            <person name="Spang A."/>
            <person name="Saw J.H."/>
            <person name="Jorgensen S.L."/>
            <person name="Zaremba-Niedzwiedzka K."/>
            <person name="Martijn J."/>
            <person name="Lind A.E."/>
            <person name="van Eijk R."/>
            <person name="Schleper C."/>
            <person name="Guy L."/>
            <person name="Ettema T.J."/>
        </authorList>
    </citation>
    <scope>NUCLEOTIDE SEQUENCE</scope>
</reference>
<evidence type="ECO:0000259" key="8">
    <source>
        <dbReference type="PROSITE" id="PS51371"/>
    </source>
</evidence>
<evidence type="ECO:0008006" key="11">
    <source>
        <dbReference type="Google" id="ProtNLM"/>
    </source>
</evidence>
<dbReference type="InterPro" id="IPR005170">
    <property type="entry name" value="Transptr-assoc_dom"/>
</dbReference>
<dbReference type="SUPFAM" id="SSF56176">
    <property type="entry name" value="FAD-binding/transporter-associated domain-like"/>
    <property type="match status" value="1"/>
</dbReference>
<evidence type="ECO:0000259" key="9">
    <source>
        <dbReference type="PROSITE" id="PS51846"/>
    </source>
</evidence>
<dbReference type="GO" id="GO:0016020">
    <property type="term" value="C:membrane"/>
    <property type="evidence" value="ECO:0007669"/>
    <property type="project" value="UniProtKB-SubCell"/>
</dbReference>
<dbReference type="SMART" id="SM00116">
    <property type="entry name" value="CBS"/>
    <property type="match status" value="2"/>
</dbReference>
<keyword evidence="4 7" id="KW-1133">Transmembrane helix</keyword>
<evidence type="ECO:0000313" key="10">
    <source>
        <dbReference type="EMBL" id="KKL68947.1"/>
    </source>
</evidence>
<dbReference type="PROSITE" id="PS51371">
    <property type="entry name" value="CBS"/>
    <property type="match status" value="2"/>
</dbReference>
<evidence type="ECO:0000256" key="7">
    <source>
        <dbReference type="SAM" id="Phobius"/>
    </source>
</evidence>
<dbReference type="InterPro" id="IPR044751">
    <property type="entry name" value="Ion_transp-like_CBS"/>
</dbReference>
<comment type="caution">
    <text evidence="10">The sequence shown here is derived from an EMBL/GenBank/DDBJ whole genome shotgun (WGS) entry which is preliminary data.</text>
</comment>
<dbReference type="FunFam" id="3.10.580.10:FF:000002">
    <property type="entry name" value="Magnesium/cobalt efflux protein CorC"/>
    <property type="match status" value="1"/>
</dbReference>
<dbReference type="InterPro" id="IPR016169">
    <property type="entry name" value="FAD-bd_PCMH_sub2"/>
</dbReference>
<keyword evidence="2 7" id="KW-0812">Transmembrane</keyword>
<dbReference type="SUPFAM" id="SSF54631">
    <property type="entry name" value="CBS-domain pair"/>
    <property type="match status" value="1"/>
</dbReference>
<name>A0A0F9H0V4_9ZZZZ</name>
<proteinExistence type="predicted"/>
<keyword evidence="6 7" id="KW-0472">Membrane</keyword>
<organism evidence="10">
    <name type="scientific">marine sediment metagenome</name>
    <dbReference type="NCBI Taxonomy" id="412755"/>
    <lineage>
        <taxon>unclassified sequences</taxon>
        <taxon>metagenomes</taxon>
        <taxon>ecological metagenomes</taxon>
    </lineage>
</organism>
<dbReference type="InterPro" id="IPR000644">
    <property type="entry name" value="CBS_dom"/>
</dbReference>
<dbReference type="Pfam" id="PF03471">
    <property type="entry name" value="CorC_HlyC"/>
    <property type="match status" value="1"/>
</dbReference>
<dbReference type="PROSITE" id="PS51846">
    <property type="entry name" value="CNNM"/>
    <property type="match status" value="1"/>
</dbReference>
<accession>A0A0F9H0V4</accession>
<dbReference type="PANTHER" id="PTHR22777">
    <property type="entry name" value="HEMOLYSIN-RELATED"/>
    <property type="match status" value="1"/>
</dbReference>
<dbReference type="PANTHER" id="PTHR22777:SF17">
    <property type="entry name" value="UPF0053 PROTEIN SLL0260"/>
    <property type="match status" value="1"/>
</dbReference>
<dbReference type="SMART" id="SM01091">
    <property type="entry name" value="CorC_HlyC"/>
    <property type="match status" value="1"/>
</dbReference>
<dbReference type="GO" id="GO:0050660">
    <property type="term" value="F:flavin adenine dinucleotide binding"/>
    <property type="evidence" value="ECO:0007669"/>
    <property type="project" value="InterPro"/>
</dbReference>
<dbReference type="Gene3D" id="3.30.465.10">
    <property type="match status" value="1"/>
</dbReference>
<dbReference type="InterPro" id="IPR046342">
    <property type="entry name" value="CBS_dom_sf"/>
</dbReference>
<evidence type="ECO:0000256" key="3">
    <source>
        <dbReference type="ARBA" id="ARBA00022737"/>
    </source>
</evidence>
<keyword evidence="3" id="KW-0677">Repeat</keyword>
<evidence type="ECO:0000256" key="5">
    <source>
        <dbReference type="ARBA" id="ARBA00023122"/>
    </source>
</evidence>
<feature type="non-terminal residue" evidence="10">
    <location>
        <position position="1"/>
    </location>
</feature>
<feature type="domain" description="CBS" evidence="8">
    <location>
        <begin position="131"/>
        <end position="191"/>
    </location>
</feature>
<evidence type="ECO:0000256" key="4">
    <source>
        <dbReference type="ARBA" id="ARBA00022989"/>
    </source>
</evidence>
<sequence length="339" mass="38939">TIVTAIAIPLFGQKGVAVAIGVMIFLLLIFGEITPKTYAVQNAETISLLVARPLEIFSIIILPLRRALESVSDLFLPLFRSKYPPRVPSVTEDEIKTMVTVGEREGVLGEEEKEMIHSIFKFTDTRAFETMIPRTDMVCLEADATVGEALDFIRKTGHSRIPVYQGRVDNMVGIIYAKDILSHFKKENYQLKLRDLVRPPYFIPETKRVPSLLKEFQKRRIQMALVVNEYGGIEGLVTLEDLIEEIVGEIPPEYRKEKRLIERIDRHTLRVSGRLEIDEANRVLKLRLPDNGFETIGGFIFNLIGRIPKEREEIKYKKLSFTIEKATPKRILYVRIEKR</sequence>
<keyword evidence="5" id="KW-0129">CBS domain</keyword>
<feature type="domain" description="CBS" evidence="8">
    <location>
        <begin position="196"/>
        <end position="253"/>
    </location>
</feature>
<evidence type="ECO:0000256" key="6">
    <source>
        <dbReference type="ARBA" id="ARBA00023136"/>
    </source>
</evidence>
<feature type="domain" description="CNNM transmembrane" evidence="9">
    <location>
        <begin position="1"/>
        <end position="112"/>
    </location>
</feature>
<protein>
    <recommendedName>
        <fullName evidence="11">CBS domain-containing protein</fullName>
    </recommendedName>
</protein>
<dbReference type="InterPro" id="IPR036318">
    <property type="entry name" value="FAD-bd_PCMH-like_sf"/>
</dbReference>
<evidence type="ECO:0000256" key="2">
    <source>
        <dbReference type="ARBA" id="ARBA00022692"/>
    </source>
</evidence>
<dbReference type="EMBL" id="LAZR01026377">
    <property type="protein sequence ID" value="KKL68947.1"/>
    <property type="molecule type" value="Genomic_DNA"/>
</dbReference>